<name>G5IBI4_9FIRM</name>
<proteinExistence type="predicted"/>
<keyword evidence="2" id="KW-1185">Reference proteome</keyword>
<reference evidence="1 2" key="1">
    <citation type="submission" date="2011-08" db="EMBL/GenBank/DDBJ databases">
        <title>The Genome Sequence of Clostridium hathewayi WAL-18680.</title>
        <authorList>
            <consortium name="The Broad Institute Genome Sequencing Platform"/>
            <person name="Earl A."/>
            <person name="Ward D."/>
            <person name="Feldgarden M."/>
            <person name="Gevers D."/>
            <person name="Finegold S.M."/>
            <person name="Summanen P.H."/>
            <person name="Molitoris D.R."/>
            <person name="Song M."/>
            <person name="Daigneault M."/>
            <person name="Allen-Vercoe E."/>
            <person name="Young S.K."/>
            <person name="Zeng Q."/>
            <person name="Gargeya S."/>
            <person name="Fitzgerald M."/>
            <person name="Haas B."/>
            <person name="Abouelleil A."/>
            <person name="Alvarado L."/>
            <person name="Arachchi H.M."/>
            <person name="Berlin A."/>
            <person name="Brown A."/>
            <person name="Chapman S.B."/>
            <person name="Chen Z."/>
            <person name="Dunbar C."/>
            <person name="Freedman E."/>
            <person name="Gearin G."/>
            <person name="Gellesch M."/>
            <person name="Goldberg J."/>
            <person name="Griggs A."/>
            <person name="Gujja S."/>
            <person name="Heiman D."/>
            <person name="Howarth C."/>
            <person name="Larson L."/>
            <person name="Lui A."/>
            <person name="MacDonald P.J.P."/>
            <person name="Montmayeur A."/>
            <person name="Murphy C."/>
            <person name="Neiman D."/>
            <person name="Pearson M."/>
            <person name="Priest M."/>
            <person name="Roberts A."/>
            <person name="Saif S."/>
            <person name="Shea T."/>
            <person name="Shenoy N."/>
            <person name="Sisk P."/>
            <person name="Stolte C."/>
            <person name="Sykes S."/>
            <person name="Wortman J."/>
            <person name="Nusbaum C."/>
            <person name="Birren B."/>
        </authorList>
    </citation>
    <scope>NUCLEOTIDE SEQUENCE [LARGE SCALE GENOMIC DNA]</scope>
    <source>
        <strain evidence="1 2">WAL-18680</strain>
    </source>
</reference>
<accession>G5IBI4</accession>
<sequence length="56" mass="6569">MENDNNMELGDLLEQRIQENFGSSETGTYDVSDDRLREMNKKLPSWSLEPPFSYLK</sequence>
<dbReference type="Proteomes" id="UP000005384">
    <property type="component" value="Unassembled WGS sequence"/>
</dbReference>
<gene>
    <name evidence="1" type="ORF">HMPREF9473_00762</name>
</gene>
<dbReference type="HOGENOM" id="CLU_3008151_0_0_9"/>
<dbReference type="AlphaFoldDB" id="G5IBI4"/>
<evidence type="ECO:0000313" key="2">
    <source>
        <dbReference type="Proteomes" id="UP000005384"/>
    </source>
</evidence>
<evidence type="ECO:0000313" key="1">
    <source>
        <dbReference type="EMBL" id="EHI61147.1"/>
    </source>
</evidence>
<dbReference type="PATRIC" id="fig|742737.3.peg.758"/>
<dbReference type="EMBL" id="ADLN01000006">
    <property type="protein sequence ID" value="EHI61147.1"/>
    <property type="molecule type" value="Genomic_DNA"/>
</dbReference>
<organism evidence="1 2">
    <name type="scientific">Hungatella hathewayi WAL-18680</name>
    <dbReference type="NCBI Taxonomy" id="742737"/>
    <lineage>
        <taxon>Bacteria</taxon>
        <taxon>Bacillati</taxon>
        <taxon>Bacillota</taxon>
        <taxon>Clostridia</taxon>
        <taxon>Lachnospirales</taxon>
        <taxon>Lachnospiraceae</taxon>
        <taxon>Hungatella</taxon>
    </lineage>
</organism>
<comment type="caution">
    <text evidence="1">The sequence shown here is derived from an EMBL/GenBank/DDBJ whole genome shotgun (WGS) entry which is preliminary data.</text>
</comment>
<protein>
    <submittedName>
        <fullName evidence="1">Uncharacterized protein</fullName>
    </submittedName>
</protein>
<dbReference type="RefSeq" id="WP_006778748.1">
    <property type="nucleotide sequence ID" value="NZ_CP040506.1"/>
</dbReference>